<comment type="caution">
    <text evidence="1">The sequence shown here is derived from an EMBL/GenBank/DDBJ whole genome shotgun (WGS) entry which is preliminary data.</text>
</comment>
<proteinExistence type="predicted"/>
<dbReference type="Proteomes" id="UP000188637">
    <property type="component" value="Unassembled WGS sequence"/>
</dbReference>
<dbReference type="EMBL" id="LJHD01000141">
    <property type="protein sequence ID" value="ONI43589.1"/>
    <property type="molecule type" value="Genomic_DNA"/>
</dbReference>
<keyword evidence="2" id="KW-1185">Reference proteome</keyword>
<evidence type="ECO:0000313" key="1">
    <source>
        <dbReference type="EMBL" id="ONI43589.1"/>
    </source>
</evidence>
<protein>
    <submittedName>
        <fullName evidence="1">3-dehydroquinate synthase</fullName>
    </submittedName>
</protein>
<gene>
    <name evidence="1" type="ORF">AN640_06335</name>
</gene>
<organism evidence="1 2">
    <name type="scientific">Candidatus Epulonipiscium fishelsonii</name>
    <dbReference type="NCBI Taxonomy" id="77094"/>
    <lineage>
        <taxon>Bacteria</taxon>
        <taxon>Bacillati</taxon>
        <taxon>Bacillota</taxon>
        <taxon>Clostridia</taxon>
        <taxon>Lachnospirales</taxon>
        <taxon>Lachnospiraceae</taxon>
        <taxon>Candidatus Epulonipiscium</taxon>
    </lineage>
</organism>
<accession>A0ACC8XHI3</accession>
<evidence type="ECO:0000313" key="2">
    <source>
        <dbReference type="Proteomes" id="UP000188637"/>
    </source>
</evidence>
<sequence length="355" mass="39546">MKTLKINLGENSYPIYIGKGILENIGELIGEHLDNNKKLYIITDTSVSNYYLDKVINILKSSQYEVGFSVVPAGEKSKDISILPGIYQDLVNFNITRSDAIVALGGGVVGDLAGFVASTFLRGVKFVQIPTSLLAQVDSSVGGKVAVDLKEGKNLVGSFYHPKLVIIDPNVLKTLEPKFISDGLGEVIKYAFIKDYNLYKLLLEFKDMNELLDNISDIIFTCCNIKRIVVENDERDTGERMILNFGHTLGHAIETVCGYETYTHGQGVAIGMYQITKLSENKGLTDKGVSNKILELLKKYDLPYDMPNVPMADILNVMTIDKKNLNSKLNLILLKKIGECFIYQGNIDFFKEYVK</sequence>
<reference evidence="1" key="1">
    <citation type="submission" date="2016-08" db="EMBL/GenBank/DDBJ databases">
        <authorList>
            <person name="Ngugi D.K."/>
            <person name="Miyake S."/>
            <person name="Stingl U."/>
        </authorList>
    </citation>
    <scope>NUCLEOTIDE SEQUENCE</scope>
    <source>
        <strain evidence="1">SCG-D08WGA-EpuloA1</strain>
    </source>
</reference>
<name>A0ACC8XHI3_9FIRM</name>